<keyword evidence="1" id="KW-0472">Membrane</keyword>
<dbReference type="Proteomes" id="UP000019202">
    <property type="component" value="Unassembled WGS sequence"/>
</dbReference>
<sequence length="164" mass="19716">MKRCQRSPAFSEIKRGIKRYARDMNRWWEKLQHSSIAEWSLLAGIGCWGIPNKRAQIIAFILSLMFFFGKLASINHKSSFSKTEKNIKKKIMNSYLSDYERGVLFKKLDDVRRFRSIWNSWYVFKRNWKFLSGCIFLAVSFVFNLFDSFEFENILYKPILNYYI</sequence>
<keyword evidence="1" id="KW-1133">Transmembrane helix</keyword>
<proteinExistence type="predicted"/>
<evidence type="ECO:0000313" key="2">
    <source>
        <dbReference type="EMBL" id="CDL82952.1"/>
    </source>
</evidence>
<keyword evidence="3" id="KW-1185">Reference proteome</keyword>
<dbReference type="EMBL" id="CBXF010000084">
    <property type="protein sequence ID" value="CDL82952.1"/>
    <property type="molecule type" value="Genomic_DNA"/>
</dbReference>
<evidence type="ECO:0000313" key="3">
    <source>
        <dbReference type="Proteomes" id="UP000019202"/>
    </source>
</evidence>
<dbReference type="STRING" id="1427518.XSR1_260061"/>
<keyword evidence="1" id="KW-0812">Transmembrane</keyword>
<gene>
    <name evidence="2" type="ORF">XSR1_260061</name>
</gene>
<dbReference type="AlphaFoldDB" id="W1IWU3"/>
<name>W1IWU3_9GAMM</name>
<comment type="caution">
    <text evidence="2">The sequence shown here is derived from an EMBL/GenBank/DDBJ whole genome shotgun (WGS) entry which is preliminary data.</text>
</comment>
<feature type="transmembrane region" description="Helical" evidence="1">
    <location>
        <begin position="128"/>
        <end position="146"/>
    </location>
</feature>
<evidence type="ECO:0000256" key="1">
    <source>
        <dbReference type="SAM" id="Phobius"/>
    </source>
</evidence>
<protein>
    <submittedName>
        <fullName evidence="2">Membrane protein (Modular protein)</fullName>
    </submittedName>
</protein>
<dbReference type="RefSeq" id="WP_244431791.1">
    <property type="nucleotide sequence ID" value="NZ_CAWLWS010000084.1"/>
</dbReference>
<accession>W1IWU3</accession>
<reference evidence="2" key="1">
    <citation type="submission" date="2013-11" db="EMBL/GenBank/DDBJ databases">
        <title>Draft genome sequence and annotation of the entomopathogenic bacteria, Xenorhabdus cabanillasi strain JM26 and Xenorhabdus szentirmai strain DSM 16338.</title>
        <authorList>
            <person name="Gualtieri M."/>
            <person name="Ogier J.C."/>
            <person name="Pages S."/>
            <person name="Givaudan A."/>
            <person name="Gaudriault S."/>
        </authorList>
    </citation>
    <scope>NUCLEOTIDE SEQUENCE [LARGE SCALE GENOMIC DNA]</scope>
    <source>
        <strain evidence="2">DSM 16338</strain>
    </source>
</reference>
<dbReference type="GeneID" id="97124780"/>
<organism evidence="2 3">
    <name type="scientific">Xenorhabdus szentirmaii DSM 16338</name>
    <dbReference type="NCBI Taxonomy" id="1427518"/>
    <lineage>
        <taxon>Bacteria</taxon>
        <taxon>Pseudomonadati</taxon>
        <taxon>Pseudomonadota</taxon>
        <taxon>Gammaproteobacteria</taxon>
        <taxon>Enterobacterales</taxon>
        <taxon>Morganellaceae</taxon>
        <taxon>Xenorhabdus</taxon>
    </lineage>
</organism>